<dbReference type="InterPro" id="IPR045868">
    <property type="entry name" value="Znf_C3H13/40"/>
</dbReference>
<dbReference type="Pfam" id="PF00642">
    <property type="entry name" value="zf-CCCH"/>
    <property type="match status" value="1"/>
</dbReference>
<keyword evidence="1 4" id="KW-0479">Metal-binding</keyword>
<feature type="zinc finger region" description="C3H1-type" evidence="4">
    <location>
        <begin position="95"/>
        <end position="122"/>
    </location>
</feature>
<dbReference type="VEuPathDB" id="CryptoDB:cand_019950"/>
<dbReference type="GeneID" id="92366179"/>
<feature type="domain" description="C3H1-type" evidence="5">
    <location>
        <begin position="95"/>
        <end position="122"/>
    </location>
</feature>
<evidence type="ECO:0000313" key="6">
    <source>
        <dbReference type="EMBL" id="OII77285.1"/>
    </source>
</evidence>
<keyword evidence="7" id="KW-1185">Reference proteome</keyword>
<dbReference type="SUPFAM" id="SSF90229">
    <property type="entry name" value="CCCH zinc finger"/>
    <property type="match status" value="2"/>
</dbReference>
<dbReference type="PANTHER" id="PTHR38160">
    <property type="entry name" value="ZINC FINGER CCCH DOMAIN-CONTAINING PROTEIN 40"/>
    <property type="match status" value="1"/>
</dbReference>
<organism evidence="6 7">
    <name type="scientific">Cryptosporidium andersoni</name>
    <dbReference type="NCBI Taxonomy" id="117008"/>
    <lineage>
        <taxon>Eukaryota</taxon>
        <taxon>Sar</taxon>
        <taxon>Alveolata</taxon>
        <taxon>Apicomplexa</taxon>
        <taxon>Conoidasida</taxon>
        <taxon>Coccidia</taxon>
        <taxon>Eucoccidiorida</taxon>
        <taxon>Eimeriorina</taxon>
        <taxon>Cryptosporidiidae</taxon>
        <taxon>Cryptosporidium</taxon>
    </lineage>
</organism>
<evidence type="ECO:0000256" key="3">
    <source>
        <dbReference type="ARBA" id="ARBA00022833"/>
    </source>
</evidence>
<comment type="caution">
    <text evidence="6">The sequence shown here is derived from an EMBL/GenBank/DDBJ whole genome shotgun (WGS) entry which is preliminary data.</text>
</comment>
<dbReference type="OrthoDB" id="410307at2759"/>
<dbReference type="Gene3D" id="4.10.1000.10">
    <property type="entry name" value="Zinc finger, CCCH-type"/>
    <property type="match status" value="1"/>
</dbReference>
<dbReference type="InterPro" id="IPR000571">
    <property type="entry name" value="Znf_CCCH"/>
</dbReference>
<accession>A0A1J4MWK1</accession>
<dbReference type="Gene3D" id="3.30.1370.210">
    <property type="match status" value="1"/>
</dbReference>
<gene>
    <name evidence="6" type="ORF">cand_019950</name>
</gene>
<evidence type="ECO:0000256" key="4">
    <source>
        <dbReference type="PROSITE-ProRule" id="PRU00723"/>
    </source>
</evidence>
<dbReference type="InterPro" id="IPR036855">
    <property type="entry name" value="Znf_CCCH_sf"/>
</dbReference>
<name>A0A1J4MWK1_9CRYT</name>
<evidence type="ECO:0000259" key="5">
    <source>
        <dbReference type="PROSITE" id="PS50103"/>
    </source>
</evidence>
<dbReference type="PANTHER" id="PTHR38160:SF1">
    <property type="entry name" value="ZINC FINGER CCCH DOMAIN-CONTAINING PROTEIN 40"/>
    <property type="match status" value="1"/>
</dbReference>
<feature type="zinc finger region" description="C3H1-type" evidence="4">
    <location>
        <begin position="24"/>
        <end position="51"/>
    </location>
</feature>
<evidence type="ECO:0000256" key="1">
    <source>
        <dbReference type="ARBA" id="ARBA00022723"/>
    </source>
</evidence>
<protein>
    <submittedName>
        <fullName evidence="6">Zinc CCCH type domain-containing protein</fullName>
    </submittedName>
</protein>
<dbReference type="Proteomes" id="UP000186804">
    <property type="component" value="Unassembled WGS sequence"/>
</dbReference>
<sequence>MGQEFRAIILNNSSGCCEMVKRQLYKTKMCPFLPEGKCSKGDFCSFAHSQEQLRPLPNLKFTKLCEPISLGKKCTDINCAYAHNREDLRITNEQLYKVRLCNFNKKNKCLNGIYCRFAHGNSELRNQQSIQDICSLKESIPSYTKQKLYTTSKINPKKSTQSNITNRKDATSFSIERKFGNIQPQNQTFLGNNRDDLNKDNNDISLFQNIKSEFGLSLRFSPKGNKKSSNLIFNNKLEDTSSVQKSLSNCSAQIDTFYSNKNDSTYTNQLLPDLSNMVYQAGGAYFINNRLDNMEEKGITQLPISQAFSFF</sequence>
<dbReference type="RefSeq" id="XP_067069131.1">
    <property type="nucleotide sequence ID" value="XM_067212225.1"/>
</dbReference>
<evidence type="ECO:0000256" key="2">
    <source>
        <dbReference type="ARBA" id="ARBA00022771"/>
    </source>
</evidence>
<dbReference type="GO" id="GO:0008270">
    <property type="term" value="F:zinc ion binding"/>
    <property type="evidence" value="ECO:0007669"/>
    <property type="project" value="UniProtKB-KW"/>
</dbReference>
<keyword evidence="2 4" id="KW-0863">Zinc-finger</keyword>
<proteinExistence type="predicted"/>
<feature type="domain" description="C3H1-type" evidence="5">
    <location>
        <begin position="24"/>
        <end position="51"/>
    </location>
</feature>
<dbReference type="EMBL" id="LRBS01000043">
    <property type="protein sequence ID" value="OII77285.1"/>
    <property type="molecule type" value="Genomic_DNA"/>
</dbReference>
<dbReference type="AlphaFoldDB" id="A0A1J4MWK1"/>
<evidence type="ECO:0000313" key="7">
    <source>
        <dbReference type="Proteomes" id="UP000186804"/>
    </source>
</evidence>
<reference evidence="6 7" key="1">
    <citation type="submission" date="2016-10" db="EMBL/GenBank/DDBJ databases">
        <title>Reductive evolution of mitochondrial metabolism and differential evolution of invasion-related proteins in Cryptosporidium.</title>
        <authorList>
            <person name="Liu S."/>
            <person name="Roellig D.M."/>
            <person name="Guo Y."/>
            <person name="Li N."/>
            <person name="Frace M.A."/>
            <person name="Tang K."/>
            <person name="Zhang L."/>
            <person name="Feng Y."/>
            <person name="Xiao L."/>
        </authorList>
    </citation>
    <scope>NUCLEOTIDE SEQUENCE [LARGE SCALE GENOMIC DNA]</scope>
    <source>
        <strain evidence="6">30847</strain>
    </source>
</reference>
<keyword evidence="3 4" id="KW-0862">Zinc</keyword>
<dbReference type="PROSITE" id="PS50103">
    <property type="entry name" value="ZF_C3H1"/>
    <property type="match status" value="2"/>
</dbReference>
<dbReference type="SMART" id="SM00356">
    <property type="entry name" value="ZnF_C3H1"/>
    <property type="match status" value="3"/>
</dbReference>